<dbReference type="OrthoDB" id="5576985at2759"/>
<accession>A0A4Q0A2C2</accession>
<dbReference type="InterPro" id="IPR039491">
    <property type="entry name" value="REX1-B"/>
</dbReference>
<gene>
    <name evidence="1" type="ORF">BJ085DRAFT_38530</name>
</gene>
<dbReference type="Proteomes" id="UP000268162">
    <property type="component" value="Unassembled WGS sequence"/>
</dbReference>
<proteinExistence type="predicted"/>
<reference evidence="2" key="1">
    <citation type="journal article" date="2018" name="Nat. Microbiol.">
        <title>Leveraging single-cell genomics to expand the fungal tree of life.</title>
        <authorList>
            <person name="Ahrendt S.R."/>
            <person name="Quandt C.A."/>
            <person name="Ciobanu D."/>
            <person name="Clum A."/>
            <person name="Salamov A."/>
            <person name="Andreopoulos B."/>
            <person name="Cheng J.F."/>
            <person name="Woyke T."/>
            <person name="Pelin A."/>
            <person name="Henrissat B."/>
            <person name="Reynolds N.K."/>
            <person name="Benny G.L."/>
            <person name="Smith M.E."/>
            <person name="James T.Y."/>
            <person name="Grigoriev I.V."/>
        </authorList>
    </citation>
    <scope>NUCLEOTIDE SEQUENCE [LARGE SCALE GENOMIC DNA]</scope>
    <source>
        <strain evidence="2">RSA 468</strain>
    </source>
</reference>
<keyword evidence="2" id="KW-1185">Reference proteome</keyword>
<name>A0A4Q0A2C2_9FUNG</name>
<evidence type="ECO:0000313" key="1">
    <source>
        <dbReference type="EMBL" id="RKP39651.1"/>
    </source>
</evidence>
<evidence type="ECO:0000313" key="2">
    <source>
        <dbReference type="Proteomes" id="UP000268162"/>
    </source>
</evidence>
<dbReference type="Pfam" id="PF14966">
    <property type="entry name" value="DNA_repr_REX1B"/>
    <property type="match status" value="1"/>
</dbReference>
<dbReference type="EMBL" id="ML002254">
    <property type="protein sequence ID" value="RKP39651.1"/>
    <property type="molecule type" value="Genomic_DNA"/>
</dbReference>
<protein>
    <submittedName>
        <fullName evidence="1">Uncharacterized protein</fullName>
    </submittedName>
</protein>
<sequence>MLHSPEERATKAQLLVQFQTQQLTRLRCYVVLESKFKDYLAGVCVSDEFYRFCVQSTAEKYTTVTRNIDFIVDNLINLFGEETHFVRNARQVQSLEQLRWSKTLGMYIHRLRLNYEDPGTLMLEYFEDVDDECDDLAERVNALLEAIQTDIDSIVDGYNSS</sequence>
<organism evidence="1 2">
    <name type="scientific">Dimargaris cristalligena</name>
    <dbReference type="NCBI Taxonomy" id="215637"/>
    <lineage>
        <taxon>Eukaryota</taxon>
        <taxon>Fungi</taxon>
        <taxon>Fungi incertae sedis</taxon>
        <taxon>Zoopagomycota</taxon>
        <taxon>Kickxellomycotina</taxon>
        <taxon>Dimargaritomycetes</taxon>
        <taxon>Dimargaritales</taxon>
        <taxon>Dimargaritaceae</taxon>
        <taxon>Dimargaris</taxon>
    </lineage>
</organism>
<dbReference type="AlphaFoldDB" id="A0A4Q0A2C2"/>